<organism evidence="1 2">
    <name type="scientific">Pleurodeles waltl</name>
    <name type="common">Iberian ribbed newt</name>
    <dbReference type="NCBI Taxonomy" id="8319"/>
    <lineage>
        <taxon>Eukaryota</taxon>
        <taxon>Metazoa</taxon>
        <taxon>Chordata</taxon>
        <taxon>Craniata</taxon>
        <taxon>Vertebrata</taxon>
        <taxon>Euteleostomi</taxon>
        <taxon>Amphibia</taxon>
        <taxon>Batrachia</taxon>
        <taxon>Caudata</taxon>
        <taxon>Salamandroidea</taxon>
        <taxon>Salamandridae</taxon>
        <taxon>Pleurodelinae</taxon>
        <taxon>Pleurodeles</taxon>
    </lineage>
</organism>
<protein>
    <submittedName>
        <fullName evidence="1">Uncharacterized protein</fullName>
    </submittedName>
</protein>
<reference evidence="1" key="1">
    <citation type="journal article" date="2022" name="bioRxiv">
        <title>Sequencing and chromosome-scale assembly of the giantPleurodeles waltlgenome.</title>
        <authorList>
            <person name="Brown T."/>
            <person name="Elewa A."/>
            <person name="Iarovenko S."/>
            <person name="Subramanian E."/>
            <person name="Araus A.J."/>
            <person name="Petzold A."/>
            <person name="Susuki M."/>
            <person name="Suzuki K.-i.T."/>
            <person name="Hayashi T."/>
            <person name="Toyoda A."/>
            <person name="Oliveira C."/>
            <person name="Osipova E."/>
            <person name="Leigh N.D."/>
            <person name="Simon A."/>
            <person name="Yun M.H."/>
        </authorList>
    </citation>
    <scope>NUCLEOTIDE SEQUENCE</scope>
    <source>
        <strain evidence="1">20211129_DDA</strain>
        <tissue evidence="1">Liver</tissue>
    </source>
</reference>
<accession>A0AAV7ST68</accession>
<dbReference type="Proteomes" id="UP001066276">
    <property type="component" value="Chromosome 4_2"/>
</dbReference>
<keyword evidence="2" id="KW-1185">Reference proteome</keyword>
<comment type="caution">
    <text evidence="1">The sequence shown here is derived from an EMBL/GenBank/DDBJ whole genome shotgun (WGS) entry which is preliminary data.</text>
</comment>
<name>A0AAV7ST68_PLEWA</name>
<evidence type="ECO:0000313" key="1">
    <source>
        <dbReference type="EMBL" id="KAJ1167350.1"/>
    </source>
</evidence>
<dbReference type="AlphaFoldDB" id="A0AAV7ST68"/>
<sequence>MCAKLAAGRRRRKYWCELRGETQFHKERRKTCVARLAPRAQEGLQPEGGRKQRVRRRARAVWGLLSVGSAFARY</sequence>
<gene>
    <name evidence="1" type="ORF">NDU88_007742</name>
</gene>
<dbReference type="EMBL" id="JANPWB010000008">
    <property type="protein sequence ID" value="KAJ1167350.1"/>
    <property type="molecule type" value="Genomic_DNA"/>
</dbReference>
<evidence type="ECO:0000313" key="2">
    <source>
        <dbReference type="Proteomes" id="UP001066276"/>
    </source>
</evidence>
<proteinExistence type="predicted"/>